<dbReference type="OrthoDB" id="2088058at2"/>
<accession>A0A1M5BBL0</accession>
<dbReference type="AlphaFoldDB" id="A0A1M5BBL0"/>
<sequence length="227" mass="26361">MIDKDVCIMDLDPYTWRNLGEVLKLGNDMRRNFYILCDDDGTIISTYDTEGEVIVIDEKVQDPKSYAEIFIKENPGIQRIFILRKSALIEFNRHMQEHSYEDMDVDEYVEYAVQQFNNTAGIYVYPKIDVPPVIKLLKKYIQNLTDDAYVAICIFNGENLYFSIIIGKKNGKIKFVSTLDYLENKGIKDVKQKDQEKVLNAMKDVFGTNISLKFMTVDELETKVFNA</sequence>
<evidence type="ECO:0000313" key="2">
    <source>
        <dbReference type="Proteomes" id="UP000184088"/>
    </source>
</evidence>
<protein>
    <submittedName>
        <fullName evidence="1">Uncharacterized protein</fullName>
    </submittedName>
</protein>
<dbReference type="EMBL" id="FQVH01000021">
    <property type="protein sequence ID" value="SHF39899.1"/>
    <property type="molecule type" value="Genomic_DNA"/>
</dbReference>
<dbReference type="Proteomes" id="UP000184088">
    <property type="component" value="Unassembled WGS sequence"/>
</dbReference>
<name>A0A1M5BBL0_9THEO</name>
<gene>
    <name evidence="1" type="ORF">SAMN02746089_01834</name>
</gene>
<organism evidence="1 2">
    <name type="scientific">Caldanaerobius fijiensis DSM 17918</name>
    <dbReference type="NCBI Taxonomy" id="1121256"/>
    <lineage>
        <taxon>Bacteria</taxon>
        <taxon>Bacillati</taxon>
        <taxon>Bacillota</taxon>
        <taxon>Clostridia</taxon>
        <taxon>Thermoanaerobacterales</taxon>
        <taxon>Thermoanaerobacteraceae</taxon>
        <taxon>Caldanaerobius</taxon>
    </lineage>
</organism>
<keyword evidence="2" id="KW-1185">Reference proteome</keyword>
<dbReference type="STRING" id="1121256.SAMN02746089_01834"/>
<dbReference type="RefSeq" id="WP_073344406.1">
    <property type="nucleotide sequence ID" value="NZ_FQVH01000021.1"/>
</dbReference>
<reference evidence="1 2" key="1">
    <citation type="submission" date="2016-11" db="EMBL/GenBank/DDBJ databases">
        <authorList>
            <person name="Jaros S."/>
            <person name="Januszkiewicz K."/>
            <person name="Wedrychowicz H."/>
        </authorList>
    </citation>
    <scope>NUCLEOTIDE SEQUENCE [LARGE SCALE GENOMIC DNA]</scope>
    <source>
        <strain evidence="1 2">DSM 17918</strain>
    </source>
</reference>
<evidence type="ECO:0000313" key="1">
    <source>
        <dbReference type="EMBL" id="SHF39899.1"/>
    </source>
</evidence>
<proteinExistence type="predicted"/>